<dbReference type="GO" id="GO:0016740">
    <property type="term" value="F:transferase activity"/>
    <property type="evidence" value="ECO:0007669"/>
    <property type="project" value="UniProtKB-KW"/>
</dbReference>
<dbReference type="Proteomes" id="UP000034816">
    <property type="component" value="Unassembled WGS sequence"/>
</dbReference>
<dbReference type="InterPro" id="IPR050486">
    <property type="entry name" value="Mannose-1P_guanyltransferase"/>
</dbReference>
<dbReference type="Gene3D" id="3.90.550.10">
    <property type="entry name" value="Spore Coat Polysaccharide Biosynthesis Protein SpsA, Chain A"/>
    <property type="match status" value="1"/>
</dbReference>
<proteinExistence type="predicted"/>
<feature type="domain" description="Nucleotidyl transferase" evidence="1">
    <location>
        <begin position="8"/>
        <end position="54"/>
    </location>
</feature>
<comment type="caution">
    <text evidence="2">The sequence shown here is derived from an EMBL/GenBank/DDBJ whole genome shotgun (WGS) entry which is preliminary data.</text>
</comment>
<dbReference type="InterPro" id="IPR029044">
    <property type="entry name" value="Nucleotide-diphossugar_trans"/>
</dbReference>
<dbReference type="EMBL" id="LBQH01000010">
    <property type="protein sequence ID" value="KKP77814.1"/>
    <property type="molecule type" value="Genomic_DNA"/>
</dbReference>
<evidence type="ECO:0000313" key="2">
    <source>
        <dbReference type="EMBL" id="KKP77814.1"/>
    </source>
</evidence>
<dbReference type="PANTHER" id="PTHR22572">
    <property type="entry name" value="SUGAR-1-PHOSPHATE GUANYL TRANSFERASE"/>
    <property type="match status" value="1"/>
</dbReference>
<keyword evidence="2" id="KW-0808">Transferase</keyword>
<sequence length="60" mass="6696">MELFDIAILCGGKATRLYPITKEIPKSMININGKPFIDHQLRLLEKSGFKHVVLCLGNLG</sequence>
<dbReference type="InterPro" id="IPR005835">
    <property type="entry name" value="NTP_transferase_dom"/>
</dbReference>
<gene>
    <name evidence="2" type="ORF">UR73_C0010G0008</name>
</gene>
<dbReference type="SUPFAM" id="SSF53448">
    <property type="entry name" value="Nucleotide-diphospho-sugar transferases"/>
    <property type="match status" value="1"/>
</dbReference>
<organism evidence="2 3">
    <name type="scientific">candidate division WS6 bacterium GW2011_GWF1_35_23</name>
    <dbReference type="NCBI Taxonomy" id="1619097"/>
    <lineage>
        <taxon>Bacteria</taxon>
        <taxon>Candidatus Dojkabacteria</taxon>
    </lineage>
</organism>
<protein>
    <submittedName>
        <fullName evidence="2">Nucleotidyl transferase</fullName>
    </submittedName>
</protein>
<accession>A0A0G0C7V9</accession>
<feature type="non-terminal residue" evidence="2">
    <location>
        <position position="60"/>
    </location>
</feature>
<evidence type="ECO:0000259" key="1">
    <source>
        <dbReference type="Pfam" id="PF00483"/>
    </source>
</evidence>
<evidence type="ECO:0000313" key="3">
    <source>
        <dbReference type="Proteomes" id="UP000034816"/>
    </source>
</evidence>
<dbReference type="Pfam" id="PF00483">
    <property type="entry name" value="NTP_transferase"/>
    <property type="match status" value="1"/>
</dbReference>
<dbReference type="AlphaFoldDB" id="A0A0G0C7V9"/>
<name>A0A0G0C7V9_9BACT</name>
<reference evidence="2 3" key="1">
    <citation type="journal article" date="2015" name="Nature">
        <title>rRNA introns, odd ribosomes, and small enigmatic genomes across a large radiation of phyla.</title>
        <authorList>
            <person name="Brown C.T."/>
            <person name="Hug L.A."/>
            <person name="Thomas B.C."/>
            <person name="Sharon I."/>
            <person name="Castelle C.J."/>
            <person name="Singh A."/>
            <person name="Wilkins M.J."/>
            <person name="Williams K.H."/>
            <person name="Banfield J.F."/>
        </authorList>
    </citation>
    <scope>NUCLEOTIDE SEQUENCE [LARGE SCALE GENOMIC DNA]</scope>
</reference>